<protein>
    <submittedName>
        <fullName evidence="2">Uncharacterized protein</fullName>
    </submittedName>
</protein>
<dbReference type="EMBL" id="MQUR01000005">
    <property type="protein sequence ID" value="OLZ72545.1"/>
    <property type="molecule type" value="Genomic_DNA"/>
</dbReference>
<dbReference type="Proteomes" id="UP000187151">
    <property type="component" value="Unassembled WGS sequence"/>
</dbReference>
<organism evidence="2 3">
    <name type="scientific">Streptomyces amritsarensis</name>
    <dbReference type="NCBI Taxonomy" id="681158"/>
    <lineage>
        <taxon>Bacteria</taxon>
        <taxon>Bacillati</taxon>
        <taxon>Actinomycetota</taxon>
        <taxon>Actinomycetes</taxon>
        <taxon>Kitasatosporales</taxon>
        <taxon>Streptomycetaceae</taxon>
        <taxon>Streptomyces</taxon>
    </lineage>
</organism>
<sequence length="153" mass="15864">MVQIQLSAAGLLLSAADRIDANPHLTATAAVSAAFPRGILTMTVRAELAGLREELAAAERSEHASGLAASYHGRRDRGSAAHHDAARYASSTSQRATAARRALREAEYAAERHIVAALGFVGPVEVGTTRGQLADLLRAAASLARSIRTAAAA</sequence>
<keyword evidence="3" id="KW-1185">Reference proteome</keyword>
<comment type="caution">
    <text evidence="2">The sequence shown here is derived from an EMBL/GenBank/DDBJ whole genome shotgun (WGS) entry which is preliminary data.</text>
</comment>
<name>A0ABX3GB39_9ACTN</name>
<evidence type="ECO:0000313" key="3">
    <source>
        <dbReference type="Proteomes" id="UP000187151"/>
    </source>
</evidence>
<reference evidence="2 3" key="1">
    <citation type="submission" date="2016-01" db="EMBL/GenBank/DDBJ databases">
        <title>Streptomyces amritsarensis strain MTCC 11845 genome sequencing and assembly.</title>
        <authorList>
            <person name="Sharma D."/>
            <person name="Nair G.R."/>
            <person name="Kaur G."/>
            <person name="Manhas R.K."/>
            <person name="Mayilraj S."/>
        </authorList>
    </citation>
    <scope>NUCLEOTIDE SEQUENCE [LARGE SCALE GENOMIC DNA]</scope>
    <source>
        <strain evidence="2 3">MTCC 11845</strain>
    </source>
</reference>
<accession>A0ABX3GB39</accession>
<gene>
    <name evidence="2" type="ORF">AVW11_03905</name>
</gene>
<dbReference type="RefSeq" id="WP_076043218.1">
    <property type="nucleotide sequence ID" value="NZ_MQUR01000005.1"/>
</dbReference>
<proteinExistence type="predicted"/>
<feature type="compositionally biased region" description="Basic and acidic residues" evidence="1">
    <location>
        <begin position="76"/>
        <end position="86"/>
    </location>
</feature>
<evidence type="ECO:0000256" key="1">
    <source>
        <dbReference type="SAM" id="MobiDB-lite"/>
    </source>
</evidence>
<feature type="region of interest" description="Disordered" evidence="1">
    <location>
        <begin position="66"/>
        <end position="93"/>
    </location>
</feature>
<evidence type="ECO:0000313" key="2">
    <source>
        <dbReference type="EMBL" id="OLZ72545.1"/>
    </source>
</evidence>